<feature type="signal peptide" evidence="6">
    <location>
        <begin position="1"/>
        <end position="19"/>
    </location>
</feature>
<evidence type="ECO:0000313" key="7">
    <source>
        <dbReference type="EnsemblMetazoa" id="XP_012063271.1"/>
    </source>
</evidence>
<dbReference type="PANTHER" id="PTHR10009">
    <property type="entry name" value="PROTEIN YELLOW-RELATED"/>
    <property type="match status" value="1"/>
</dbReference>
<dbReference type="Gene3D" id="2.120.10.30">
    <property type="entry name" value="TolB, C-terminal domain"/>
    <property type="match status" value="1"/>
</dbReference>
<reference evidence="8" key="1">
    <citation type="journal article" date="2011" name="PLoS Genet.">
        <title>The genome sequence of the leaf-cutter ant Atta cephalotes reveals insights into its obligate symbiotic lifestyle.</title>
        <authorList>
            <person name="Suen G."/>
            <person name="Teiling C."/>
            <person name="Li L."/>
            <person name="Holt C."/>
            <person name="Abouheif E."/>
            <person name="Bornberg-Bauer E."/>
            <person name="Bouffard P."/>
            <person name="Caldera E.J."/>
            <person name="Cash E."/>
            <person name="Cavanaugh A."/>
            <person name="Denas O."/>
            <person name="Elhaik E."/>
            <person name="Fave M.J."/>
            <person name="Gadau J."/>
            <person name="Gibson J.D."/>
            <person name="Graur D."/>
            <person name="Grubbs K.J."/>
            <person name="Hagen D.E."/>
            <person name="Harkins T.T."/>
            <person name="Helmkampf M."/>
            <person name="Hu H."/>
            <person name="Johnson B.R."/>
            <person name="Kim J."/>
            <person name="Marsh S.E."/>
            <person name="Moeller J.A."/>
            <person name="Munoz-Torres M.C."/>
            <person name="Murphy M.C."/>
            <person name="Naughton M.C."/>
            <person name="Nigam S."/>
            <person name="Overson R."/>
            <person name="Rajakumar R."/>
            <person name="Reese J.T."/>
            <person name="Scott J.J."/>
            <person name="Smith C.R."/>
            <person name="Tao S."/>
            <person name="Tsutsui N.D."/>
            <person name="Viljakainen L."/>
            <person name="Wissler L."/>
            <person name="Yandell M.D."/>
            <person name="Zimmer F."/>
            <person name="Taylor J."/>
            <person name="Slater S.C."/>
            <person name="Clifton S.W."/>
            <person name="Warren W.C."/>
            <person name="Elsik C.G."/>
            <person name="Smith C.D."/>
            <person name="Weinstock G.M."/>
            <person name="Gerardo N.M."/>
            <person name="Currie C.R."/>
        </authorList>
    </citation>
    <scope>NUCLEOTIDE SEQUENCE [LARGE SCALE GENOMIC DNA]</scope>
</reference>
<protein>
    <submittedName>
        <fullName evidence="7">Uncharacterized protein</fullName>
    </submittedName>
</protein>
<organism evidence="7 8">
    <name type="scientific">Atta cephalotes</name>
    <name type="common">Leafcutter ant</name>
    <dbReference type="NCBI Taxonomy" id="12957"/>
    <lineage>
        <taxon>Eukaryota</taxon>
        <taxon>Metazoa</taxon>
        <taxon>Ecdysozoa</taxon>
        <taxon>Arthropoda</taxon>
        <taxon>Hexapoda</taxon>
        <taxon>Insecta</taxon>
        <taxon>Pterygota</taxon>
        <taxon>Neoptera</taxon>
        <taxon>Endopterygota</taxon>
        <taxon>Hymenoptera</taxon>
        <taxon>Apocrita</taxon>
        <taxon>Aculeata</taxon>
        <taxon>Formicoidea</taxon>
        <taxon>Formicidae</taxon>
        <taxon>Myrmicinae</taxon>
        <taxon>Atta</taxon>
    </lineage>
</organism>
<gene>
    <name evidence="7" type="primary">105626588</name>
</gene>
<evidence type="ECO:0000256" key="5">
    <source>
        <dbReference type="ARBA" id="ARBA00023180"/>
    </source>
</evidence>
<proteinExistence type="inferred from homology"/>
<accession>A0A158P0G3</accession>
<reference evidence="7" key="2">
    <citation type="submission" date="2016-04" db="UniProtKB">
        <authorList>
            <consortium name="EnsemblMetazoa"/>
        </authorList>
    </citation>
    <scope>IDENTIFICATION</scope>
</reference>
<dbReference type="Pfam" id="PF03022">
    <property type="entry name" value="MRJP"/>
    <property type="match status" value="1"/>
</dbReference>
<dbReference type="EMBL" id="ADTU01004865">
    <property type="status" value="NOT_ANNOTATED_CDS"/>
    <property type="molecule type" value="Genomic_DNA"/>
</dbReference>
<evidence type="ECO:0000313" key="8">
    <source>
        <dbReference type="Proteomes" id="UP000005205"/>
    </source>
</evidence>
<evidence type="ECO:0000256" key="2">
    <source>
        <dbReference type="ARBA" id="ARBA00009127"/>
    </source>
</evidence>
<evidence type="ECO:0000256" key="6">
    <source>
        <dbReference type="SAM" id="SignalP"/>
    </source>
</evidence>
<dbReference type="AlphaFoldDB" id="A0A158P0G3"/>
<dbReference type="STRING" id="12957.A0A158P0G3"/>
<evidence type="ECO:0000256" key="3">
    <source>
        <dbReference type="ARBA" id="ARBA00022525"/>
    </source>
</evidence>
<evidence type="ECO:0000256" key="1">
    <source>
        <dbReference type="ARBA" id="ARBA00004613"/>
    </source>
</evidence>
<dbReference type="GO" id="GO:0005576">
    <property type="term" value="C:extracellular region"/>
    <property type="evidence" value="ECO:0007669"/>
    <property type="project" value="UniProtKB-SubCell"/>
</dbReference>
<dbReference type="Proteomes" id="UP000005205">
    <property type="component" value="Unassembled WGS sequence"/>
</dbReference>
<feature type="chain" id="PRO_5007629901" evidence="6">
    <location>
        <begin position="20"/>
        <end position="225"/>
    </location>
</feature>
<dbReference type="EMBL" id="ADTU01004866">
    <property type="status" value="NOT_ANNOTATED_CDS"/>
    <property type="molecule type" value="Genomic_DNA"/>
</dbReference>
<keyword evidence="8" id="KW-1185">Reference proteome</keyword>
<dbReference type="PANTHER" id="PTHR10009:SF7">
    <property type="entry name" value="GH10609P-RELATED"/>
    <property type="match status" value="1"/>
</dbReference>
<dbReference type="InParanoid" id="A0A158P0G3"/>
<dbReference type="EnsemblMetazoa" id="XM_012207881.1">
    <property type="protein sequence ID" value="XP_012063271.1"/>
    <property type="gene ID" value="LOC105626588"/>
</dbReference>
<keyword evidence="5" id="KW-0325">Glycoprotein</keyword>
<dbReference type="InterPro" id="IPR017996">
    <property type="entry name" value="MRJP/yellow-related"/>
</dbReference>
<name>A0A158P0G3_ATTCE</name>
<keyword evidence="4 6" id="KW-0732">Signal</keyword>
<dbReference type="PRINTS" id="PR01366">
    <property type="entry name" value="ROYALJELLY"/>
</dbReference>
<dbReference type="OrthoDB" id="8184345at2759"/>
<dbReference type="KEGG" id="acep:105626588"/>
<dbReference type="InterPro" id="IPR011042">
    <property type="entry name" value="6-blade_b-propeller_TolB-like"/>
</dbReference>
<keyword evidence="3" id="KW-0964">Secreted</keyword>
<comment type="similarity">
    <text evidence="2">Belongs to the major royal jelly protein family.</text>
</comment>
<comment type="subcellular location">
    <subcellularLocation>
        <location evidence="1">Secreted</location>
    </subcellularLocation>
</comment>
<sequence length="225" mass="25764">MKRFFLAILLLSMTIMSFGKLLPKYEWKYLDILWDNPRQKEEAMYFGKYDPNLAYLYDIDRANDGRVFITAMRDKGIPVGVLTVTEKQGEGGPLLRPYPDWSWYKDDCKGITGGVYQIQIKCNHLFIVDGGRIGDDQLCLPQLLIFDLSTDKLVKRVTIPFNIAHNKTGIGLIASIAVFAPICQNVKDNANLLLNFRDEAFTFPENKSSVKECRIQNCRSNMTTY</sequence>
<evidence type="ECO:0000256" key="4">
    <source>
        <dbReference type="ARBA" id="ARBA00022729"/>
    </source>
</evidence>